<evidence type="ECO:0000313" key="1">
    <source>
        <dbReference type="EMBL" id="CCD68778.1"/>
    </source>
</evidence>
<dbReference type="ExpressionAtlas" id="G8JY82">
    <property type="expression patterns" value="baseline and differential"/>
</dbReference>
<gene>
    <name evidence="1" type="ORF">CELE_F25B5.3</name>
    <name evidence="1 3" type="ORF">F25B5.3</name>
</gene>
<evidence type="ECO:0000313" key="3">
    <source>
        <dbReference type="WormBase" id="F25B5.3e"/>
    </source>
</evidence>
<evidence type="ECO:0000313" key="2">
    <source>
        <dbReference type="Proteomes" id="UP000001940"/>
    </source>
</evidence>
<keyword evidence="2" id="KW-1185">Reference proteome</keyword>
<proteinExistence type="predicted"/>
<name>G8JY82_CAEEL</name>
<protein>
    <submittedName>
        <fullName evidence="1">Transposase</fullName>
    </submittedName>
</protein>
<organism evidence="1 2">
    <name type="scientific">Caenorhabditis elegans</name>
    <dbReference type="NCBI Taxonomy" id="6239"/>
    <lineage>
        <taxon>Eukaryota</taxon>
        <taxon>Metazoa</taxon>
        <taxon>Ecdysozoa</taxon>
        <taxon>Nematoda</taxon>
        <taxon>Chromadorea</taxon>
        <taxon>Rhabditida</taxon>
        <taxon>Rhabditina</taxon>
        <taxon>Rhabditomorpha</taxon>
        <taxon>Rhabditoidea</taxon>
        <taxon>Rhabditidae</taxon>
        <taxon>Peloderinae</taxon>
        <taxon>Caenorhabditis</taxon>
    </lineage>
</organism>
<dbReference type="AGR" id="WB:WBGene00017775"/>
<reference evidence="1 2" key="1">
    <citation type="journal article" date="1998" name="Science">
        <title>Genome sequence of the nematode C. elegans: a platform for investigating biology.</title>
        <authorList>
            <consortium name="The C. elegans sequencing consortium"/>
            <person name="Sulson J.E."/>
            <person name="Waterston R."/>
        </authorList>
    </citation>
    <scope>NUCLEOTIDE SEQUENCE [LARGE SCALE GENOMIC DNA]</scope>
    <source>
        <strain evidence="1 2">Bristol N2</strain>
    </source>
</reference>
<dbReference type="AlphaFoldDB" id="G8JY82"/>
<accession>G8JY82</accession>
<dbReference type="HOGENOM" id="CLU_3070697_0_0_1"/>
<dbReference type="Proteomes" id="UP000001940">
    <property type="component" value="Chromosome III"/>
</dbReference>
<dbReference type="WormBase" id="F25B5.3e">
    <property type="protein sequence ID" value="CE30664"/>
    <property type="gene ID" value="WBGene00017775"/>
</dbReference>
<dbReference type="OrthoDB" id="10014216at2759"/>
<dbReference type="EMBL" id="BX284603">
    <property type="protein sequence ID" value="CCD68778.1"/>
    <property type="molecule type" value="Genomic_DNA"/>
</dbReference>
<dbReference type="Bgee" id="WBGene00017775">
    <property type="expression patterns" value="Expressed in adult organism and 4 other cell types or tissues"/>
</dbReference>
<sequence>MSNKVARRLGKCLFVSGRRFESRQSILQLRSVLRESCWLQTVVSVCEHTRNPH</sequence>